<evidence type="ECO:0000313" key="2">
    <source>
        <dbReference type="Proteomes" id="UP001497623"/>
    </source>
</evidence>
<name>A0AAV2RJM3_MEGNR</name>
<dbReference type="EMBL" id="CAXKWB010022220">
    <property type="protein sequence ID" value="CAL4124183.1"/>
    <property type="molecule type" value="Genomic_DNA"/>
</dbReference>
<keyword evidence="2" id="KW-1185">Reference proteome</keyword>
<sequence>SDFKAVITNVGSLCHIFAREDSWPSEDLTLEDNLHDLKRHYMEFCQNLAFAYTVIKGHEELDGEHRDVIGCVYINPATKFGFAAEVFLWIADESSVASLPEREEALLNTVQQWVCSDIWSPVIRGGHVAFP</sequence>
<proteinExistence type="predicted"/>
<dbReference type="Proteomes" id="UP001497623">
    <property type="component" value="Unassembled WGS sequence"/>
</dbReference>
<organism evidence="1 2">
    <name type="scientific">Meganyctiphanes norvegica</name>
    <name type="common">Northern krill</name>
    <name type="synonym">Thysanopoda norvegica</name>
    <dbReference type="NCBI Taxonomy" id="48144"/>
    <lineage>
        <taxon>Eukaryota</taxon>
        <taxon>Metazoa</taxon>
        <taxon>Ecdysozoa</taxon>
        <taxon>Arthropoda</taxon>
        <taxon>Crustacea</taxon>
        <taxon>Multicrustacea</taxon>
        <taxon>Malacostraca</taxon>
        <taxon>Eumalacostraca</taxon>
        <taxon>Eucarida</taxon>
        <taxon>Euphausiacea</taxon>
        <taxon>Euphausiidae</taxon>
        <taxon>Meganyctiphanes</taxon>
    </lineage>
</organism>
<dbReference type="AlphaFoldDB" id="A0AAV2RJM3"/>
<protein>
    <submittedName>
        <fullName evidence="1">Uncharacterized protein</fullName>
    </submittedName>
</protein>
<feature type="non-terminal residue" evidence="1">
    <location>
        <position position="131"/>
    </location>
</feature>
<evidence type="ECO:0000313" key="1">
    <source>
        <dbReference type="EMBL" id="CAL4124183.1"/>
    </source>
</evidence>
<gene>
    <name evidence="1" type="ORF">MNOR_LOCUS24319</name>
</gene>
<feature type="non-terminal residue" evidence="1">
    <location>
        <position position="1"/>
    </location>
</feature>
<comment type="caution">
    <text evidence="1">The sequence shown here is derived from an EMBL/GenBank/DDBJ whole genome shotgun (WGS) entry which is preliminary data.</text>
</comment>
<reference evidence="1 2" key="1">
    <citation type="submission" date="2024-05" db="EMBL/GenBank/DDBJ databases">
        <authorList>
            <person name="Wallberg A."/>
        </authorList>
    </citation>
    <scope>NUCLEOTIDE SEQUENCE [LARGE SCALE GENOMIC DNA]</scope>
</reference>
<accession>A0AAV2RJM3</accession>